<sequence>TPGNKTELIQLHSLSSMQSHSCRCVEPAVETTFWYLKSFLATKPQGDRSLSNCQFIRPSFGNKNPLGYVSCPFMKGKCKWDTCDPSVQGRHLMCTAMARCSHHRTKPQLV</sequence>
<accession>A0A803YAF3</accession>
<reference evidence="1" key="3">
    <citation type="submission" date="2025-09" db="UniProtKB">
        <authorList>
            <consortium name="Ensembl"/>
        </authorList>
    </citation>
    <scope>IDENTIFICATION</scope>
</reference>
<evidence type="ECO:0000313" key="2">
    <source>
        <dbReference type="Proteomes" id="UP000001645"/>
    </source>
</evidence>
<protein>
    <submittedName>
        <fullName evidence="1">Uncharacterized protein</fullName>
    </submittedName>
</protein>
<dbReference type="AlphaFoldDB" id="A0A803YAF3"/>
<dbReference type="Proteomes" id="UP000001645">
    <property type="component" value="Chromosome 15"/>
</dbReference>
<organism evidence="1 2">
    <name type="scientific">Meleagris gallopavo</name>
    <name type="common">Wild turkey</name>
    <dbReference type="NCBI Taxonomy" id="9103"/>
    <lineage>
        <taxon>Eukaryota</taxon>
        <taxon>Metazoa</taxon>
        <taxon>Chordata</taxon>
        <taxon>Craniata</taxon>
        <taxon>Vertebrata</taxon>
        <taxon>Euteleostomi</taxon>
        <taxon>Archelosauria</taxon>
        <taxon>Archosauria</taxon>
        <taxon>Dinosauria</taxon>
        <taxon>Saurischia</taxon>
        <taxon>Theropoda</taxon>
        <taxon>Coelurosauria</taxon>
        <taxon>Aves</taxon>
        <taxon>Neognathae</taxon>
        <taxon>Galloanserae</taxon>
        <taxon>Galliformes</taxon>
        <taxon>Phasianidae</taxon>
        <taxon>Meleagridinae</taxon>
        <taxon>Meleagris</taxon>
    </lineage>
</organism>
<keyword evidence="2" id="KW-1185">Reference proteome</keyword>
<dbReference type="Ensembl" id="ENSMGAT00000033936.1">
    <property type="protein sequence ID" value="ENSMGAP00000028750.1"/>
    <property type="gene ID" value="ENSMGAG00000017889.1"/>
</dbReference>
<dbReference type="InParanoid" id="A0A803YAF3"/>
<reference evidence="1 2" key="1">
    <citation type="journal article" date="2010" name="PLoS Biol.">
        <title>Multi-platform next-generation sequencing of the domestic turkey (Meleagris gallopavo): genome assembly and analysis.</title>
        <authorList>
            <person name="Dalloul R.A."/>
            <person name="Long J.A."/>
            <person name="Zimin A.V."/>
            <person name="Aslam L."/>
            <person name="Beal K."/>
            <person name="Blomberg L.A."/>
            <person name="Bouffard P."/>
            <person name="Burt D.W."/>
            <person name="Crasta O."/>
            <person name="Crooijmans R.P."/>
            <person name="Cooper K."/>
            <person name="Coulombe R.A."/>
            <person name="De S."/>
            <person name="Delany M.E."/>
            <person name="Dodgson J.B."/>
            <person name="Dong J.J."/>
            <person name="Evans C."/>
            <person name="Frederickson K.M."/>
            <person name="Flicek P."/>
            <person name="Florea L."/>
            <person name="Folkerts O."/>
            <person name="Groenen M.A."/>
            <person name="Harkins T.T."/>
            <person name="Herrero J."/>
            <person name="Hoffmann S."/>
            <person name="Megens H.J."/>
            <person name="Jiang A."/>
            <person name="de Jong P."/>
            <person name="Kaiser P."/>
            <person name="Kim H."/>
            <person name="Kim K.W."/>
            <person name="Kim S."/>
            <person name="Langenberger D."/>
            <person name="Lee M.K."/>
            <person name="Lee T."/>
            <person name="Mane S."/>
            <person name="Marcais G."/>
            <person name="Marz M."/>
            <person name="McElroy A.P."/>
            <person name="Modise T."/>
            <person name="Nefedov M."/>
            <person name="Notredame C."/>
            <person name="Paton I.R."/>
            <person name="Payne W.S."/>
            <person name="Pertea G."/>
            <person name="Prickett D."/>
            <person name="Puiu D."/>
            <person name="Qioa D."/>
            <person name="Raineri E."/>
            <person name="Ruffier M."/>
            <person name="Salzberg S.L."/>
            <person name="Schatz M.C."/>
            <person name="Scheuring C."/>
            <person name="Schmidt C.J."/>
            <person name="Schroeder S."/>
            <person name="Searle S.M."/>
            <person name="Smith E.J."/>
            <person name="Smith J."/>
            <person name="Sonstegard T.S."/>
            <person name="Stadler P.F."/>
            <person name="Tafer H."/>
            <person name="Tu Z.J."/>
            <person name="Van Tassell C.P."/>
            <person name="Vilella A.J."/>
            <person name="Williams K.P."/>
            <person name="Yorke J.A."/>
            <person name="Zhang L."/>
            <person name="Zhang H.B."/>
            <person name="Zhang X."/>
            <person name="Zhang Y."/>
            <person name="Reed K.M."/>
        </authorList>
    </citation>
    <scope>NUCLEOTIDE SEQUENCE [LARGE SCALE GENOMIC DNA]</scope>
</reference>
<evidence type="ECO:0000313" key="1">
    <source>
        <dbReference type="Ensembl" id="ENSMGAP00000028750.1"/>
    </source>
</evidence>
<proteinExistence type="predicted"/>
<reference evidence="1" key="2">
    <citation type="submission" date="2025-08" db="UniProtKB">
        <authorList>
            <consortium name="Ensembl"/>
        </authorList>
    </citation>
    <scope>IDENTIFICATION</scope>
</reference>
<name>A0A803YAF3_MELGA</name>